<organism evidence="2">
    <name type="scientific">Harpegnathos saltator</name>
    <name type="common">Jerdon's jumping ant</name>
    <dbReference type="NCBI Taxonomy" id="610380"/>
    <lineage>
        <taxon>Eukaryota</taxon>
        <taxon>Metazoa</taxon>
        <taxon>Ecdysozoa</taxon>
        <taxon>Arthropoda</taxon>
        <taxon>Hexapoda</taxon>
        <taxon>Insecta</taxon>
        <taxon>Pterygota</taxon>
        <taxon>Neoptera</taxon>
        <taxon>Endopterygota</taxon>
        <taxon>Hymenoptera</taxon>
        <taxon>Apocrita</taxon>
        <taxon>Aculeata</taxon>
        <taxon>Formicoidea</taxon>
        <taxon>Formicidae</taxon>
        <taxon>Ponerinae</taxon>
        <taxon>Ponerini</taxon>
        <taxon>Harpegnathos</taxon>
    </lineage>
</organism>
<dbReference type="AlphaFoldDB" id="E2BF42"/>
<evidence type="ECO:0008006" key="3">
    <source>
        <dbReference type="Google" id="ProtNLM"/>
    </source>
</evidence>
<dbReference type="STRING" id="610380.E2BF42"/>
<dbReference type="Proteomes" id="UP000008237">
    <property type="component" value="Unassembled WGS sequence"/>
</dbReference>
<dbReference type="InterPro" id="IPR036397">
    <property type="entry name" value="RNaseH_sf"/>
</dbReference>
<dbReference type="PANTHER" id="PTHR47326:SF1">
    <property type="entry name" value="HTH PSQ-TYPE DOMAIN-CONTAINING PROTEIN"/>
    <property type="match status" value="1"/>
</dbReference>
<reference evidence="1 2" key="1">
    <citation type="journal article" date="2010" name="Science">
        <title>Genomic comparison of the ants Camponotus floridanus and Harpegnathos saltator.</title>
        <authorList>
            <person name="Bonasio R."/>
            <person name="Zhang G."/>
            <person name="Ye C."/>
            <person name="Mutti N.S."/>
            <person name="Fang X."/>
            <person name="Qin N."/>
            <person name="Donahue G."/>
            <person name="Yang P."/>
            <person name="Li Q."/>
            <person name="Li C."/>
            <person name="Zhang P."/>
            <person name="Huang Z."/>
            <person name="Berger S.L."/>
            <person name="Reinberg D."/>
            <person name="Wang J."/>
            <person name="Liebig J."/>
        </authorList>
    </citation>
    <scope>NUCLEOTIDE SEQUENCE [LARGE SCALE GENOMIC DNA]</scope>
    <source>
        <strain evidence="1 2">R22 G/1</strain>
    </source>
</reference>
<feature type="non-terminal residue" evidence="1">
    <location>
        <position position="1"/>
    </location>
</feature>
<sequence length="129" mass="15297">KILKMNKFHPYKIHLVQELNEDDFDRRIEFCDLMMEKIAEDPNYLSNVLFSNEATFQLNGHVNRHNCRFWSDTNPHWIEETHTQYPQKVNVWVGILNNVLIGPLFFDGNLTAIKYENMLRNSSSDTSNH</sequence>
<accession>E2BF42</accession>
<dbReference type="OrthoDB" id="9986793at2759"/>
<keyword evidence="2" id="KW-1185">Reference proteome</keyword>
<dbReference type="EMBL" id="GL447921">
    <property type="protein sequence ID" value="EFN85686.1"/>
    <property type="molecule type" value="Genomic_DNA"/>
</dbReference>
<dbReference type="Gene3D" id="3.30.420.10">
    <property type="entry name" value="Ribonuclease H-like superfamily/Ribonuclease H"/>
    <property type="match status" value="1"/>
</dbReference>
<proteinExistence type="predicted"/>
<evidence type="ECO:0000313" key="2">
    <source>
        <dbReference type="Proteomes" id="UP000008237"/>
    </source>
</evidence>
<dbReference type="GO" id="GO:0003676">
    <property type="term" value="F:nucleic acid binding"/>
    <property type="evidence" value="ECO:0007669"/>
    <property type="project" value="InterPro"/>
</dbReference>
<feature type="non-terminal residue" evidence="1">
    <location>
        <position position="129"/>
    </location>
</feature>
<dbReference type="InParanoid" id="E2BF42"/>
<evidence type="ECO:0000313" key="1">
    <source>
        <dbReference type="EMBL" id="EFN85686.1"/>
    </source>
</evidence>
<dbReference type="OMA" id="WAGICEF"/>
<dbReference type="PANTHER" id="PTHR47326">
    <property type="entry name" value="TRANSPOSABLE ELEMENT TC3 TRANSPOSASE-LIKE PROTEIN"/>
    <property type="match status" value="1"/>
</dbReference>
<protein>
    <recommendedName>
        <fullName evidence="3">Histone-lysine N-methyltransferase SETMAR</fullName>
    </recommendedName>
</protein>
<name>E2BF42_HARSA</name>
<gene>
    <name evidence="1" type="ORF">EAI_09677</name>
</gene>